<dbReference type="InterPro" id="IPR003838">
    <property type="entry name" value="ABC3_permease_C"/>
</dbReference>
<gene>
    <name evidence="10" type="ORF">JRG66_07640</name>
</gene>
<keyword evidence="4 7" id="KW-0812">Transmembrane</keyword>
<evidence type="ECO:0000256" key="6">
    <source>
        <dbReference type="ARBA" id="ARBA00023136"/>
    </source>
</evidence>
<feature type="transmembrane region" description="Helical" evidence="7">
    <location>
        <begin position="273"/>
        <end position="299"/>
    </location>
</feature>
<protein>
    <submittedName>
        <fullName evidence="10">ABC transporter permease</fullName>
    </submittedName>
</protein>
<evidence type="ECO:0000256" key="4">
    <source>
        <dbReference type="ARBA" id="ARBA00022692"/>
    </source>
</evidence>
<dbReference type="Proteomes" id="UP001163981">
    <property type="component" value="Chromosome"/>
</dbReference>
<evidence type="ECO:0000259" key="8">
    <source>
        <dbReference type="Pfam" id="PF02687"/>
    </source>
</evidence>
<dbReference type="RefSeq" id="WP_265165364.1">
    <property type="nucleotide sequence ID" value="NZ_CP069620.1"/>
</dbReference>
<reference evidence="10" key="1">
    <citation type="submission" date="2021-02" db="EMBL/GenBank/DDBJ databases">
        <title>Salinimicrobium sp. nov. isolated from seawater in Tongyeong, Republic of Korea.</title>
        <authorList>
            <person name="Lee S.-J."/>
        </authorList>
    </citation>
    <scope>NUCLEOTIDE SEQUENCE</scope>
    <source>
        <strain evidence="10">HN-2-9-2</strain>
    </source>
</reference>
<dbReference type="PANTHER" id="PTHR30489:SF0">
    <property type="entry name" value="LIPOPROTEIN-RELEASING SYSTEM TRANSMEMBRANE PROTEIN LOLE"/>
    <property type="match status" value="1"/>
</dbReference>
<keyword evidence="3" id="KW-1003">Cell membrane</keyword>
<evidence type="ECO:0000313" key="11">
    <source>
        <dbReference type="Proteomes" id="UP001163981"/>
    </source>
</evidence>
<feature type="transmembrane region" description="Helical" evidence="7">
    <location>
        <begin position="367"/>
        <end position="390"/>
    </location>
</feature>
<feature type="transmembrane region" description="Helical" evidence="7">
    <location>
        <begin position="320"/>
        <end position="347"/>
    </location>
</feature>
<evidence type="ECO:0000259" key="9">
    <source>
        <dbReference type="Pfam" id="PF12704"/>
    </source>
</evidence>
<feature type="transmembrane region" description="Helical" evidence="7">
    <location>
        <begin position="21"/>
        <end position="46"/>
    </location>
</feature>
<keyword evidence="11" id="KW-1185">Reference proteome</keyword>
<keyword evidence="5 7" id="KW-1133">Transmembrane helix</keyword>
<organism evidence="10 11">
    <name type="scientific">Salinimicrobium tongyeongense</name>
    <dbReference type="NCBI Taxonomy" id="2809707"/>
    <lineage>
        <taxon>Bacteria</taxon>
        <taxon>Pseudomonadati</taxon>
        <taxon>Bacteroidota</taxon>
        <taxon>Flavobacteriia</taxon>
        <taxon>Flavobacteriales</taxon>
        <taxon>Flavobacteriaceae</taxon>
        <taxon>Salinimicrobium</taxon>
    </lineage>
</organism>
<proteinExistence type="inferred from homology"/>
<dbReference type="PANTHER" id="PTHR30489">
    <property type="entry name" value="LIPOPROTEIN-RELEASING SYSTEM TRANSMEMBRANE PROTEIN LOLE"/>
    <property type="match status" value="1"/>
</dbReference>
<accession>A0ABY6NUX1</accession>
<dbReference type="Pfam" id="PF02687">
    <property type="entry name" value="FtsX"/>
    <property type="match status" value="1"/>
</dbReference>
<keyword evidence="6 7" id="KW-0472">Membrane</keyword>
<name>A0ABY6NUX1_9FLAO</name>
<evidence type="ECO:0000256" key="5">
    <source>
        <dbReference type="ARBA" id="ARBA00022989"/>
    </source>
</evidence>
<feature type="domain" description="ABC3 transporter permease C-terminal" evidence="8">
    <location>
        <begin position="277"/>
        <end position="395"/>
    </location>
</feature>
<evidence type="ECO:0000256" key="7">
    <source>
        <dbReference type="SAM" id="Phobius"/>
    </source>
</evidence>
<evidence type="ECO:0000313" key="10">
    <source>
        <dbReference type="EMBL" id="UZH56715.1"/>
    </source>
</evidence>
<evidence type="ECO:0000256" key="3">
    <source>
        <dbReference type="ARBA" id="ARBA00022475"/>
    </source>
</evidence>
<dbReference type="InterPro" id="IPR025857">
    <property type="entry name" value="MacB_PCD"/>
</dbReference>
<comment type="similarity">
    <text evidence="2">Belongs to the ABC-4 integral membrane protein family. LolC/E subfamily.</text>
</comment>
<evidence type="ECO:0000256" key="1">
    <source>
        <dbReference type="ARBA" id="ARBA00004651"/>
    </source>
</evidence>
<dbReference type="Pfam" id="PF12704">
    <property type="entry name" value="MacB_PCD"/>
    <property type="match status" value="1"/>
</dbReference>
<sequence>MKFPFYIARRYLFSKSSNNAINIITFIAAVGVFAGSFALFIVLSGFTGLRDFSLSFSNQYDPDLKVLPATGKTFSFSAEENQKLKNISGISTFSEVIEERVFLDFKSKNKTAYIKGVDENFLKVNQLDSAVGLGGWFHPEEAQVVIGNTISHELNLGTFDYMSLLEIMVPRPGTGQVLDPTSAFNSERTVVSGIYSINEELDGKYVFAPIRMARELLELKPDEITALELRLKPDADPETVKSAVQAALNDEVEIKNRAQLNDALYKMLNTENLAVYLIFTLVLIIALFNVVGSIIMVILDKRENIKTLHSLGATPGQIKNIFFTQGVFMTLLGGSIGLVFSIALVFLQLQYDLVMITPTLPYPVAITWQNILVVMLTITALGTMASYIAASRSKKALGA</sequence>
<comment type="subcellular location">
    <subcellularLocation>
        <location evidence="1">Cell membrane</location>
        <topology evidence="1">Multi-pass membrane protein</topology>
    </subcellularLocation>
</comment>
<dbReference type="InterPro" id="IPR051447">
    <property type="entry name" value="Lipoprotein-release_system"/>
</dbReference>
<dbReference type="EMBL" id="CP069620">
    <property type="protein sequence ID" value="UZH56715.1"/>
    <property type="molecule type" value="Genomic_DNA"/>
</dbReference>
<feature type="domain" description="MacB-like periplasmic core" evidence="9">
    <location>
        <begin position="25"/>
        <end position="246"/>
    </location>
</feature>
<evidence type="ECO:0000256" key="2">
    <source>
        <dbReference type="ARBA" id="ARBA00005236"/>
    </source>
</evidence>